<dbReference type="PRINTS" id="PR00344">
    <property type="entry name" value="BCTRLSENSOR"/>
</dbReference>
<organism evidence="7 8">
    <name type="scientific">Chryseosolibacter histidini</name>
    <dbReference type="NCBI Taxonomy" id="2782349"/>
    <lineage>
        <taxon>Bacteria</taxon>
        <taxon>Pseudomonadati</taxon>
        <taxon>Bacteroidota</taxon>
        <taxon>Cytophagia</taxon>
        <taxon>Cytophagales</taxon>
        <taxon>Chryseotaleaceae</taxon>
        <taxon>Chryseosolibacter</taxon>
    </lineage>
</organism>
<dbReference type="PANTHER" id="PTHR43547:SF2">
    <property type="entry name" value="HYBRID SIGNAL TRANSDUCTION HISTIDINE KINASE C"/>
    <property type="match status" value="1"/>
</dbReference>
<reference evidence="7 8" key="1">
    <citation type="submission" date="2021-05" db="EMBL/GenBank/DDBJ databases">
        <title>A Polyphasic approach of four new species of the genus Ohtaekwangia: Ohtaekwangia histidinii sp. nov., Ohtaekwangia cretensis sp. nov., Ohtaekwangia indiensis sp. nov., Ohtaekwangia reichenbachii sp. nov. from diverse environment.</title>
        <authorList>
            <person name="Octaviana S."/>
        </authorList>
    </citation>
    <scope>NUCLEOTIDE SEQUENCE [LARGE SCALE GENOMIC DNA]</scope>
    <source>
        <strain evidence="7 8">PWU4</strain>
    </source>
</reference>
<gene>
    <name evidence="7" type="ORF">KK083_18115</name>
</gene>
<keyword evidence="7" id="KW-0418">Kinase</keyword>
<evidence type="ECO:0000313" key="7">
    <source>
        <dbReference type="EMBL" id="MBT1698814.1"/>
    </source>
</evidence>
<evidence type="ECO:0000256" key="1">
    <source>
        <dbReference type="ARBA" id="ARBA00000085"/>
    </source>
</evidence>
<evidence type="ECO:0000259" key="6">
    <source>
        <dbReference type="PROSITE" id="PS50109"/>
    </source>
</evidence>
<dbReference type="InterPro" id="IPR003661">
    <property type="entry name" value="HisK_dim/P_dom"/>
</dbReference>
<dbReference type="GO" id="GO:0000155">
    <property type="term" value="F:phosphorelay sensor kinase activity"/>
    <property type="evidence" value="ECO:0007669"/>
    <property type="project" value="InterPro"/>
</dbReference>
<dbReference type="SMART" id="SM00387">
    <property type="entry name" value="HATPase_c"/>
    <property type="match status" value="1"/>
</dbReference>
<keyword evidence="7" id="KW-0808">Transferase</keyword>
<protein>
    <recommendedName>
        <fullName evidence="2">histidine kinase</fullName>
        <ecNumber evidence="2">2.7.13.3</ecNumber>
    </recommendedName>
</protein>
<dbReference type="Gene3D" id="1.25.40.10">
    <property type="entry name" value="Tetratricopeptide repeat domain"/>
    <property type="match status" value="1"/>
</dbReference>
<dbReference type="SMART" id="SM00388">
    <property type="entry name" value="HisKA"/>
    <property type="match status" value="1"/>
</dbReference>
<dbReference type="Pfam" id="PF13374">
    <property type="entry name" value="TPR_10"/>
    <property type="match status" value="1"/>
</dbReference>
<dbReference type="PANTHER" id="PTHR43547">
    <property type="entry name" value="TWO-COMPONENT HISTIDINE KINASE"/>
    <property type="match status" value="1"/>
</dbReference>
<keyword evidence="4" id="KW-0472">Membrane</keyword>
<dbReference type="Gene3D" id="3.30.565.10">
    <property type="entry name" value="Histidine kinase-like ATPase, C-terminal domain"/>
    <property type="match status" value="1"/>
</dbReference>
<dbReference type="AlphaFoldDB" id="A0AAP2GK95"/>
<evidence type="ECO:0000313" key="8">
    <source>
        <dbReference type="Proteomes" id="UP001319200"/>
    </source>
</evidence>
<dbReference type="InterPro" id="IPR003594">
    <property type="entry name" value="HATPase_dom"/>
</dbReference>
<keyword evidence="4" id="KW-1133">Transmembrane helix</keyword>
<keyword evidence="5" id="KW-0732">Signal</keyword>
<dbReference type="InterPro" id="IPR036097">
    <property type="entry name" value="HisK_dim/P_sf"/>
</dbReference>
<dbReference type="Pfam" id="PF02518">
    <property type="entry name" value="HATPase_c"/>
    <property type="match status" value="1"/>
</dbReference>
<dbReference type="SMART" id="SM00028">
    <property type="entry name" value="TPR"/>
    <property type="match status" value="6"/>
</dbReference>
<name>A0AAP2GK95_9BACT</name>
<dbReference type="Gene3D" id="1.10.287.130">
    <property type="match status" value="1"/>
</dbReference>
<evidence type="ECO:0000256" key="4">
    <source>
        <dbReference type="SAM" id="Phobius"/>
    </source>
</evidence>
<proteinExistence type="predicted"/>
<dbReference type="SUPFAM" id="SSF55874">
    <property type="entry name" value="ATPase domain of HSP90 chaperone/DNA topoisomerase II/histidine kinase"/>
    <property type="match status" value="1"/>
</dbReference>
<dbReference type="RefSeq" id="WP_254165648.1">
    <property type="nucleotide sequence ID" value="NZ_JAHESF010000018.1"/>
</dbReference>
<feature type="chain" id="PRO_5042925689" description="histidine kinase" evidence="5">
    <location>
        <begin position="20"/>
        <end position="638"/>
    </location>
</feature>
<evidence type="ECO:0000256" key="3">
    <source>
        <dbReference type="ARBA" id="ARBA00022553"/>
    </source>
</evidence>
<feature type="signal peptide" evidence="5">
    <location>
        <begin position="1"/>
        <end position="19"/>
    </location>
</feature>
<keyword evidence="4" id="KW-0812">Transmembrane</keyword>
<feature type="transmembrane region" description="Helical" evidence="4">
    <location>
        <begin position="357"/>
        <end position="378"/>
    </location>
</feature>
<dbReference type="PROSITE" id="PS50109">
    <property type="entry name" value="HIS_KIN"/>
    <property type="match status" value="1"/>
</dbReference>
<dbReference type="EC" id="2.7.13.3" evidence="2"/>
<dbReference type="CDD" id="cd00082">
    <property type="entry name" value="HisKA"/>
    <property type="match status" value="1"/>
</dbReference>
<comment type="catalytic activity">
    <reaction evidence="1">
        <text>ATP + protein L-histidine = ADP + protein N-phospho-L-histidine.</text>
        <dbReference type="EC" id="2.7.13.3"/>
    </reaction>
</comment>
<dbReference type="Proteomes" id="UP001319200">
    <property type="component" value="Unassembled WGS sequence"/>
</dbReference>
<comment type="caution">
    <text evidence="7">The sequence shown here is derived from an EMBL/GenBank/DDBJ whole genome shotgun (WGS) entry which is preliminary data.</text>
</comment>
<dbReference type="InterPro" id="IPR019734">
    <property type="entry name" value="TPR_rpt"/>
</dbReference>
<evidence type="ECO:0000256" key="2">
    <source>
        <dbReference type="ARBA" id="ARBA00012438"/>
    </source>
</evidence>
<evidence type="ECO:0000256" key="5">
    <source>
        <dbReference type="SAM" id="SignalP"/>
    </source>
</evidence>
<dbReference type="InterPro" id="IPR011990">
    <property type="entry name" value="TPR-like_helical_dom_sf"/>
</dbReference>
<dbReference type="InterPro" id="IPR005467">
    <property type="entry name" value="His_kinase_dom"/>
</dbReference>
<dbReference type="CDD" id="cd00075">
    <property type="entry name" value="HATPase"/>
    <property type="match status" value="1"/>
</dbReference>
<feature type="domain" description="Histidine kinase" evidence="6">
    <location>
        <begin position="417"/>
        <end position="633"/>
    </location>
</feature>
<dbReference type="InterPro" id="IPR036890">
    <property type="entry name" value="HATPase_C_sf"/>
</dbReference>
<dbReference type="Pfam" id="PF00512">
    <property type="entry name" value="HisKA"/>
    <property type="match status" value="1"/>
</dbReference>
<dbReference type="EMBL" id="JAHESF010000018">
    <property type="protein sequence ID" value="MBT1698814.1"/>
    <property type="molecule type" value="Genomic_DNA"/>
</dbReference>
<keyword evidence="3" id="KW-0597">Phosphoprotein</keyword>
<dbReference type="InterPro" id="IPR004358">
    <property type="entry name" value="Sig_transdc_His_kin-like_C"/>
</dbReference>
<dbReference type="SUPFAM" id="SSF48452">
    <property type="entry name" value="TPR-like"/>
    <property type="match status" value="2"/>
</dbReference>
<accession>A0AAP2GK95</accession>
<sequence>MSFRIFLAALVLLAIQGFAQKSEIDSLESLVSSVPSDTNKVWLLNRLVHSLREKDNNKALVFAQQAKDLSELLRYDKGRCDALENYGWLLYRKGDYSKSLDISTQAVRLASQLKDSAAIARCQINVAAIHYEQKQFREAIEAFRRAGRLASAIGQRLIEARCHSNIGYSFLGLKELDSAFIYTQKSLVLSEAEKDPYLIAFGRRTLGDIYLARNNTPEALANFNICLDLSIKHANTFLRVSVLHRLAKTYSLLGQYSKAMDYLKENLSIAHRYGFKDELERAYRMMAEIHYKQNDLTKAYEYQSKYIELHDSLYNQRSSEQIALMQIRFDTEMKQAEIELLTKDAALQAEQINQQRVWIYFYVGCLTLLLILAFVLYYNNRYNSKAKFALEEKNKEVETQAHQLRNLNSTKDKLFSIISHDLRSPVASLRALLEILDTAGLTQQEFVDVTRSLKRNLDSVYDDLDNLLLWAQTQLKGLQAFPEEFDLRKLAEEKLVLFNDLAANKKVNMVNEIQAGTLVMADRNHVSLIFRNLIANAIKFSKPGGVVVIAAQERADLCEITVSDSGVGISHEDIQKLFNAETHFTRPGTYKEKGVGIGLLLSKEFIETNKGSIKVTSELGKGTVFTFTLKTSRRAVFA</sequence>
<dbReference type="SUPFAM" id="SSF47384">
    <property type="entry name" value="Homodimeric domain of signal transducing histidine kinase"/>
    <property type="match status" value="1"/>
</dbReference>
<keyword evidence="8" id="KW-1185">Reference proteome</keyword>
<dbReference type="Pfam" id="PF13424">
    <property type="entry name" value="TPR_12"/>
    <property type="match status" value="1"/>
</dbReference>